<protein>
    <submittedName>
        <fullName evidence="1">Uncharacterized protein</fullName>
    </submittedName>
</protein>
<sequence length="97" mass="11516">MKFSSIKLQTALTSFNVGRITRAPHRFVISFYRCRSSTSRKEIWRYIHIKNQQWYNANDTYLDNHFNKLLDHIKAILEKIKSGTSPKQKSSNLTSFY</sequence>
<gene>
    <name evidence="1" type="ORF">LCGC14_1754110</name>
</gene>
<proteinExistence type="predicted"/>
<dbReference type="AlphaFoldDB" id="A0A0F9H317"/>
<evidence type="ECO:0000313" key="1">
    <source>
        <dbReference type="EMBL" id="KKM05439.1"/>
    </source>
</evidence>
<accession>A0A0F9H317</accession>
<comment type="caution">
    <text evidence="1">The sequence shown here is derived from an EMBL/GenBank/DDBJ whole genome shotgun (WGS) entry which is preliminary data.</text>
</comment>
<name>A0A0F9H317_9ZZZZ</name>
<dbReference type="EMBL" id="LAZR01016223">
    <property type="protein sequence ID" value="KKM05439.1"/>
    <property type="molecule type" value="Genomic_DNA"/>
</dbReference>
<reference evidence="1" key="1">
    <citation type="journal article" date="2015" name="Nature">
        <title>Complex archaea that bridge the gap between prokaryotes and eukaryotes.</title>
        <authorList>
            <person name="Spang A."/>
            <person name="Saw J.H."/>
            <person name="Jorgensen S.L."/>
            <person name="Zaremba-Niedzwiedzka K."/>
            <person name="Martijn J."/>
            <person name="Lind A.E."/>
            <person name="van Eijk R."/>
            <person name="Schleper C."/>
            <person name="Guy L."/>
            <person name="Ettema T.J."/>
        </authorList>
    </citation>
    <scope>NUCLEOTIDE SEQUENCE</scope>
</reference>
<organism evidence="1">
    <name type="scientific">marine sediment metagenome</name>
    <dbReference type="NCBI Taxonomy" id="412755"/>
    <lineage>
        <taxon>unclassified sequences</taxon>
        <taxon>metagenomes</taxon>
        <taxon>ecological metagenomes</taxon>
    </lineage>
</organism>